<dbReference type="PANTHER" id="PTHR12992:SF11">
    <property type="entry name" value="MITOCHONDRIAL COENZYME A DIPHOSPHATASE NUDT8"/>
    <property type="match status" value="1"/>
</dbReference>
<organism evidence="8 9">
    <name type="scientific">Papilio xuthus</name>
    <name type="common">Asian swallowtail butterfly</name>
    <dbReference type="NCBI Taxonomy" id="66420"/>
    <lineage>
        <taxon>Eukaryota</taxon>
        <taxon>Metazoa</taxon>
        <taxon>Ecdysozoa</taxon>
        <taxon>Arthropoda</taxon>
        <taxon>Hexapoda</taxon>
        <taxon>Insecta</taxon>
        <taxon>Pterygota</taxon>
        <taxon>Neoptera</taxon>
        <taxon>Endopterygota</taxon>
        <taxon>Lepidoptera</taxon>
        <taxon>Glossata</taxon>
        <taxon>Ditrysia</taxon>
        <taxon>Papilionoidea</taxon>
        <taxon>Papilionidae</taxon>
        <taxon>Papilioninae</taxon>
        <taxon>Papilio</taxon>
    </lineage>
</organism>
<keyword evidence="5" id="KW-0460">Magnesium</keyword>
<dbReference type="InterPro" id="IPR015797">
    <property type="entry name" value="NUDIX_hydrolase-like_dom_sf"/>
</dbReference>
<dbReference type="AlphaFoldDB" id="A0A194Q8S1"/>
<gene>
    <name evidence="8" type="ORF">RR46_04789</name>
</gene>
<dbReference type="InterPro" id="IPR000086">
    <property type="entry name" value="NUDIX_hydrolase_dom"/>
</dbReference>
<dbReference type="InterPro" id="IPR020084">
    <property type="entry name" value="NUDIX_hydrolase_CS"/>
</dbReference>
<evidence type="ECO:0000256" key="3">
    <source>
        <dbReference type="ARBA" id="ARBA00022723"/>
    </source>
</evidence>
<dbReference type="Gene3D" id="3.90.79.10">
    <property type="entry name" value="Nucleoside Triphosphate Pyrophosphohydrolase"/>
    <property type="match status" value="1"/>
</dbReference>
<dbReference type="PANTHER" id="PTHR12992">
    <property type="entry name" value="NUDIX HYDROLASE"/>
    <property type="match status" value="1"/>
</dbReference>
<dbReference type="GO" id="GO:0046872">
    <property type="term" value="F:metal ion binding"/>
    <property type="evidence" value="ECO:0007669"/>
    <property type="project" value="UniProtKB-KW"/>
</dbReference>
<dbReference type="PROSITE" id="PS51462">
    <property type="entry name" value="NUDIX"/>
    <property type="match status" value="1"/>
</dbReference>
<comment type="cofactor">
    <cofactor evidence="2">
        <name>Mg(2+)</name>
        <dbReference type="ChEBI" id="CHEBI:18420"/>
    </cofactor>
</comment>
<evidence type="ECO:0000313" key="9">
    <source>
        <dbReference type="Proteomes" id="UP000053268"/>
    </source>
</evidence>
<dbReference type="Pfam" id="PF00293">
    <property type="entry name" value="NUDIX"/>
    <property type="match status" value="1"/>
</dbReference>
<dbReference type="Proteomes" id="UP000053268">
    <property type="component" value="Unassembled WGS sequence"/>
</dbReference>
<keyword evidence="6" id="KW-0464">Manganese</keyword>
<comment type="cofactor">
    <cofactor evidence="1">
        <name>Mn(2+)</name>
        <dbReference type="ChEBI" id="CHEBI:29035"/>
    </cofactor>
</comment>
<evidence type="ECO:0000256" key="6">
    <source>
        <dbReference type="ARBA" id="ARBA00023211"/>
    </source>
</evidence>
<dbReference type="GO" id="GO:0010945">
    <property type="term" value="F:coenzyme A diphosphatase activity"/>
    <property type="evidence" value="ECO:0007669"/>
    <property type="project" value="InterPro"/>
</dbReference>
<feature type="domain" description="Nudix hydrolase" evidence="7">
    <location>
        <begin position="35"/>
        <end position="174"/>
    </location>
</feature>
<evidence type="ECO:0000256" key="5">
    <source>
        <dbReference type="ARBA" id="ARBA00022842"/>
    </source>
</evidence>
<keyword evidence="9" id="KW-1185">Reference proteome</keyword>
<protein>
    <submittedName>
        <fullName evidence="8">Nucleoside diphosphate-linked moiety X motif 8, mitochondrial</fullName>
    </submittedName>
</protein>
<evidence type="ECO:0000313" key="8">
    <source>
        <dbReference type="EMBL" id="KPI99815.1"/>
    </source>
</evidence>
<keyword evidence="4" id="KW-0378">Hydrolase</keyword>
<evidence type="ECO:0000256" key="1">
    <source>
        <dbReference type="ARBA" id="ARBA00001936"/>
    </source>
</evidence>
<dbReference type="PROSITE" id="PS00893">
    <property type="entry name" value="NUDIX_BOX"/>
    <property type="match status" value="1"/>
</dbReference>
<accession>A0A194Q8S1</accession>
<evidence type="ECO:0000259" key="7">
    <source>
        <dbReference type="PROSITE" id="PS51462"/>
    </source>
</evidence>
<proteinExistence type="predicted"/>
<dbReference type="CDD" id="cd03426">
    <property type="entry name" value="NUDIX_CoAse_Nudt7"/>
    <property type="match status" value="1"/>
</dbReference>
<evidence type="ECO:0000256" key="4">
    <source>
        <dbReference type="ARBA" id="ARBA00022801"/>
    </source>
</evidence>
<reference evidence="8 9" key="1">
    <citation type="journal article" date="2015" name="Nat. Commun.">
        <title>Outbred genome sequencing and CRISPR/Cas9 gene editing in butterflies.</title>
        <authorList>
            <person name="Li X."/>
            <person name="Fan D."/>
            <person name="Zhang W."/>
            <person name="Liu G."/>
            <person name="Zhang L."/>
            <person name="Zhao L."/>
            <person name="Fang X."/>
            <person name="Chen L."/>
            <person name="Dong Y."/>
            <person name="Chen Y."/>
            <person name="Ding Y."/>
            <person name="Zhao R."/>
            <person name="Feng M."/>
            <person name="Zhu Y."/>
            <person name="Feng Y."/>
            <person name="Jiang X."/>
            <person name="Zhu D."/>
            <person name="Xiang H."/>
            <person name="Feng X."/>
            <person name="Li S."/>
            <person name="Wang J."/>
            <person name="Zhang G."/>
            <person name="Kronforst M.R."/>
            <person name="Wang W."/>
        </authorList>
    </citation>
    <scope>NUCLEOTIDE SEQUENCE [LARGE SCALE GENOMIC DNA]</scope>
    <source>
        <strain evidence="8">Ya'a_city_454_Px</strain>
        <tissue evidence="8">Whole body</tissue>
    </source>
</reference>
<keyword evidence="3" id="KW-0479">Metal-binding</keyword>
<dbReference type="EMBL" id="KQ459562">
    <property type="protein sequence ID" value="KPI99815.1"/>
    <property type="molecule type" value="Genomic_DNA"/>
</dbReference>
<name>A0A194Q8S1_PAPXU</name>
<evidence type="ECO:0000256" key="2">
    <source>
        <dbReference type="ARBA" id="ARBA00001946"/>
    </source>
</evidence>
<dbReference type="InterPro" id="IPR045121">
    <property type="entry name" value="CoAse"/>
</dbReference>
<sequence>MSLSPQVLMSSVARERCIANIKELPGFFFNKEKPKHNASVLVPLCVQNGEVYLLYTLRSSNLKNHSGQVSFPGGKKDEGESVVETALRETEEEIGVPPEKIDVWCEMPQVQGRNKDMLITPVVGEIINFDPNALRRNFNEVDEIFTVPMKELCDVRNHAHLKYEKQPIPIFLCEKHKVWGITGLITHLFLQCFLPPEVYKGDFLRKRFALDELLPSKL</sequence>
<dbReference type="STRING" id="66420.A0A194Q8S1"/>
<dbReference type="SUPFAM" id="SSF55811">
    <property type="entry name" value="Nudix"/>
    <property type="match status" value="1"/>
</dbReference>